<sequence>MKIANPRCVCGRRIWSQPAHCVCSKLSPNPTKSSRNAGEGQSSCISKCKCCNHGLDTKIYAAIEIIKQKHLRKWHKMQEWLRKLIALQIHILYQKSLGEIMRLLILLLLHAI</sequence>
<dbReference type="EMBL" id="BT147318">
    <property type="protein sequence ID" value="AFK47112.1"/>
    <property type="molecule type" value="mRNA"/>
</dbReference>
<organism evidence="1">
    <name type="scientific">Medicago truncatula</name>
    <name type="common">Barrel medic</name>
    <name type="synonym">Medicago tribuloides</name>
    <dbReference type="NCBI Taxonomy" id="3880"/>
    <lineage>
        <taxon>Eukaryota</taxon>
        <taxon>Viridiplantae</taxon>
        <taxon>Streptophyta</taxon>
        <taxon>Embryophyta</taxon>
        <taxon>Tracheophyta</taxon>
        <taxon>Spermatophyta</taxon>
        <taxon>Magnoliopsida</taxon>
        <taxon>eudicotyledons</taxon>
        <taxon>Gunneridae</taxon>
        <taxon>Pentapetalae</taxon>
        <taxon>rosids</taxon>
        <taxon>fabids</taxon>
        <taxon>Fabales</taxon>
        <taxon>Fabaceae</taxon>
        <taxon>Papilionoideae</taxon>
        <taxon>50 kb inversion clade</taxon>
        <taxon>NPAAA clade</taxon>
        <taxon>Hologalegina</taxon>
        <taxon>IRL clade</taxon>
        <taxon>Trifolieae</taxon>
        <taxon>Medicago</taxon>
    </lineage>
</organism>
<dbReference type="AlphaFoldDB" id="I3T3M0"/>
<accession>I3T3M0</accession>
<proteinExistence type="evidence at transcript level"/>
<evidence type="ECO:0000313" key="1">
    <source>
        <dbReference type="EMBL" id="AFK47112.1"/>
    </source>
</evidence>
<reference evidence="1" key="1">
    <citation type="submission" date="2012-05" db="EMBL/GenBank/DDBJ databases">
        <authorList>
            <person name="Krishnakumar V."/>
            <person name="Cheung F."/>
            <person name="Xiao Y."/>
            <person name="Chan A."/>
            <person name="Moskal W.A."/>
            <person name="Town C.D."/>
        </authorList>
    </citation>
    <scope>NUCLEOTIDE SEQUENCE</scope>
</reference>
<name>I3T3M0_MEDTR</name>
<protein>
    <submittedName>
        <fullName evidence="1">Uncharacterized protein</fullName>
    </submittedName>
</protein>